<evidence type="ECO:0000313" key="1">
    <source>
        <dbReference type="EMBL" id="KAK5785040.1"/>
    </source>
</evidence>
<dbReference type="Proteomes" id="UP001358586">
    <property type="component" value="Chromosome 11"/>
</dbReference>
<evidence type="ECO:0000313" key="2">
    <source>
        <dbReference type="Proteomes" id="UP001358586"/>
    </source>
</evidence>
<keyword evidence="2" id="KW-1185">Reference proteome</keyword>
<organism evidence="1 2">
    <name type="scientific">Gossypium arboreum</name>
    <name type="common">Tree cotton</name>
    <name type="synonym">Gossypium nanking</name>
    <dbReference type="NCBI Taxonomy" id="29729"/>
    <lineage>
        <taxon>Eukaryota</taxon>
        <taxon>Viridiplantae</taxon>
        <taxon>Streptophyta</taxon>
        <taxon>Embryophyta</taxon>
        <taxon>Tracheophyta</taxon>
        <taxon>Spermatophyta</taxon>
        <taxon>Magnoliopsida</taxon>
        <taxon>eudicotyledons</taxon>
        <taxon>Gunneridae</taxon>
        <taxon>Pentapetalae</taxon>
        <taxon>rosids</taxon>
        <taxon>malvids</taxon>
        <taxon>Malvales</taxon>
        <taxon>Malvaceae</taxon>
        <taxon>Malvoideae</taxon>
        <taxon>Gossypium</taxon>
    </lineage>
</organism>
<name>A0ABR0N5E5_GOSAR</name>
<dbReference type="EMBL" id="JARKNE010000011">
    <property type="protein sequence ID" value="KAK5785040.1"/>
    <property type="molecule type" value="Genomic_DNA"/>
</dbReference>
<gene>
    <name evidence="1" type="ORF">PVK06_039584</name>
</gene>
<protein>
    <submittedName>
        <fullName evidence="1">Uncharacterized protein</fullName>
    </submittedName>
</protein>
<reference evidence="1 2" key="1">
    <citation type="submission" date="2023-03" db="EMBL/GenBank/DDBJ databases">
        <title>WGS of Gossypium arboreum.</title>
        <authorList>
            <person name="Yu D."/>
        </authorList>
    </citation>
    <scope>NUCLEOTIDE SEQUENCE [LARGE SCALE GENOMIC DNA]</scope>
    <source>
        <tissue evidence="1">Leaf</tissue>
    </source>
</reference>
<sequence>MGLSQDPLQLALKELEQKERLRSLYQAKIEESLNSSKRPKYRPYHSRFGYKSNSSFDISNSDELTSYMANPSSKYQLAFKALEFHILENKFSSPK</sequence>
<accession>A0ABR0N5E5</accession>
<comment type="caution">
    <text evidence="1">The sequence shown here is derived from an EMBL/GenBank/DDBJ whole genome shotgun (WGS) entry which is preliminary data.</text>
</comment>
<proteinExistence type="predicted"/>